<dbReference type="GO" id="GO:0005874">
    <property type="term" value="C:microtubule"/>
    <property type="evidence" value="ECO:0007669"/>
    <property type="project" value="UniProtKB-KW"/>
</dbReference>
<comment type="similarity">
    <text evidence="1 9">Belongs to the peptidase S8 family.</text>
</comment>
<feature type="active site" description="Charge relay system" evidence="8 9">
    <location>
        <position position="253"/>
    </location>
</feature>
<dbReference type="GO" id="GO:0006508">
    <property type="term" value="P:proteolysis"/>
    <property type="evidence" value="ECO:0007669"/>
    <property type="project" value="UniProtKB-KW"/>
</dbReference>
<keyword evidence="11" id="KW-0732">Signal</keyword>
<dbReference type="InterPro" id="IPR036852">
    <property type="entry name" value="Peptidase_S8/S53_dom_sf"/>
</dbReference>
<name>A0A397C5J3_APHAT</name>
<evidence type="ECO:0000259" key="13">
    <source>
        <dbReference type="Pfam" id="PF17681"/>
    </source>
</evidence>
<dbReference type="Gene3D" id="3.40.50.200">
    <property type="entry name" value="Peptidase S8/S53 domain"/>
    <property type="match status" value="1"/>
</dbReference>
<dbReference type="InterPro" id="IPR041470">
    <property type="entry name" value="GCP_N"/>
</dbReference>
<dbReference type="InterPro" id="IPR000209">
    <property type="entry name" value="Peptidase_S8/S53_dom"/>
</dbReference>
<dbReference type="PROSITE" id="PS51892">
    <property type="entry name" value="SUBTILASE"/>
    <property type="match status" value="1"/>
</dbReference>
<evidence type="ECO:0000256" key="11">
    <source>
        <dbReference type="SAM" id="SignalP"/>
    </source>
</evidence>
<comment type="catalytic activity">
    <reaction evidence="6">
        <text>Hydrolysis of proteins with broad specificity for peptide bonds, and a preference for a large uncharged residue in P1. Hydrolyzes peptide amides.</text>
        <dbReference type="EC" id="3.4.21.62"/>
    </reaction>
</comment>
<dbReference type="Pfam" id="PF17681">
    <property type="entry name" value="GCP_N_terminal"/>
    <property type="match status" value="1"/>
</dbReference>
<feature type="domain" description="Gamma tubulin complex component protein N-terminal" evidence="13">
    <location>
        <begin position="734"/>
        <end position="866"/>
    </location>
</feature>
<organism evidence="14 16">
    <name type="scientific">Aphanomyces astaci</name>
    <name type="common">Crayfish plague agent</name>
    <dbReference type="NCBI Taxonomy" id="112090"/>
    <lineage>
        <taxon>Eukaryota</taxon>
        <taxon>Sar</taxon>
        <taxon>Stramenopiles</taxon>
        <taxon>Oomycota</taxon>
        <taxon>Saprolegniomycetes</taxon>
        <taxon>Saprolegniales</taxon>
        <taxon>Verrucalvaceae</taxon>
        <taxon>Aphanomyces</taxon>
    </lineage>
</organism>
<evidence type="ECO:0000256" key="7">
    <source>
        <dbReference type="ARBA" id="ARBA00023619"/>
    </source>
</evidence>
<feature type="signal peptide" evidence="11">
    <location>
        <begin position="1"/>
        <end position="21"/>
    </location>
</feature>
<gene>
    <name evidence="15" type="ORF">DYB26_008123</name>
    <name evidence="14" type="ORF">DYB30_004641</name>
</gene>
<evidence type="ECO:0000256" key="3">
    <source>
        <dbReference type="ARBA" id="ARBA00022701"/>
    </source>
</evidence>
<keyword evidence="2 9" id="KW-0645">Protease</keyword>
<evidence type="ECO:0000313" key="15">
    <source>
        <dbReference type="EMBL" id="RHZ18418.1"/>
    </source>
</evidence>
<dbReference type="InterPro" id="IPR050131">
    <property type="entry name" value="Peptidase_S8_subtilisin-like"/>
</dbReference>
<dbReference type="VEuPathDB" id="FungiDB:H257_11233"/>
<keyword evidence="5 9" id="KW-0720">Serine protease</keyword>
<comment type="caution">
    <text evidence="14">The sequence shown here is derived from an EMBL/GenBank/DDBJ whole genome shotgun (WGS) entry which is preliminary data.</text>
</comment>
<reference evidence="16 17" key="1">
    <citation type="submission" date="2018-08" db="EMBL/GenBank/DDBJ databases">
        <title>Aphanomyces genome sequencing and annotation.</title>
        <authorList>
            <person name="Minardi D."/>
            <person name="Oidtmann B."/>
            <person name="Van Der Giezen M."/>
            <person name="Studholme D.J."/>
        </authorList>
    </citation>
    <scope>NUCLEOTIDE SEQUENCE [LARGE SCALE GENOMIC DNA]</scope>
    <source>
        <strain evidence="14 16">D2</strain>
        <strain evidence="15 17">FDL457</strain>
    </source>
</reference>
<dbReference type="EC" id="3.4.21.62" evidence="7"/>
<keyword evidence="4 9" id="KW-0378">Hydrolase</keyword>
<protein>
    <recommendedName>
        <fullName evidence="7">subtilisin</fullName>
        <ecNumber evidence="7">3.4.21.62</ecNumber>
    </recommendedName>
</protein>
<dbReference type="PROSITE" id="PS00138">
    <property type="entry name" value="SUBTILASE_SER"/>
    <property type="match status" value="1"/>
</dbReference>
<evidence type="ECO:0000256" key="10">
    <source>
        <dbReference type="SAM" id="MobiDB-lite"/>
    </source>
</evidence>
<feature type="chain" id="PRO_5035662857" description="subtilisin" evidence="11">
    <location>
        <begin position="22"/>
        <end position="867"/>
    </location>
</feature>
<evidence type="ECO:0000256" key="4">
    <source>
        <dbReference type="ARBA" id="ARBA00022801"/>
    </source>
</evidence>
<feature type="region of interest" description="Disordered" evidence="10">
    <location>
        <begin position="664"/>
        <end position="700"/>
    </location>
</feature>
<evidence type="ECO:0000256" key="1">
    <source>
        <dbReference type="ARBA" id="ARBA00011073"/>
    </source>
</evidence>
<evidence type="ECO:0000256" key="5">
    <source>
        <dbReference type="ARBA" id="ARBA00022825"/>
    </source>
</evidence>
<accession>A0A397C5J3</accession>
<dbReference type="PANTHER" id="PTHR43806">
    <property type="entry name" value="PEPTIDASE S8"/>
    <property type="match status" value="1"/>
</dbReference>
<dbReference type="InterPro" id="IPR023828">
    <property type="entry name" value="Peptidase_S8_Ser-AS"/>
</dbReference>
<feature type="active site" description="Charge relay system" evidence="8 9">
    <location>
        <position position="444"/>
    </location>
</feature>
<proteinExistence type="inferred from homology"/>
<feature type="domain" description="Peptidase S8/S53" evidence="12">
    <location>
        <begin position="202"/>
        <end position="520"/>
    </location>
</feature>
<evidence type="ECO:0000313" key="14">
    <source>
        <dbReference type="EMBL" id="RHY39198.1"/>
    </source>
</evidence>
<dbReference type="Pfam" id="PF00082">
    <property type="entry name" value="Peptidase_S8"/>
    <property type="match status" value="1"/>
</dbReference>
<dbReference type="VEuPathDB" id="FungiDB:H257_11232"/>
<keyword evidence="3" id="KW-0493">Microtubule</keyword>
<evidence type="ECO:0000256" key="2">
    <source>
        <dbReference type="ARBA" id="ARBA00022670"/>
    </source>
</evidence>
<dbReference type="InterPro" id="IPR015500">
    <property type="entry name" value="Peptidase_S8_subtilisin-rel"/>
</dbReference>
<evidence type="ECO:0000313" key="17">
    <source>
        <dbReference type="Proteomes" id="UP000286510"/>
    </source>
</evidence>
<dbReference type="PANTHER" id="PTHR43806:SF67">
    <property type="entry name" value="EGF-LIKE DOMAIN-CONTAINING PROTEIN"/>
    <property type="match status" value="1"/>
</dbReference>
<dbReference type="EMBL" id="QUTF01013333">
    <property type="protein sequence ID" value="RHZ18418.1"/>
    <property type="molecule type" value="Genomic_DNA"/>
</dbReference>
<feature type="active site" description="Charge relay system" evidence="8 9">
    <location>
        <position position="211"/>
    </location>
</feature>
<sequence length="867" mass="93462">MMMGWKARALVLSISVALAMSKVSMGVHRAFELASTADVVVEYARPSSVHTLMAALPIHLDHQDTSSSSQLNQRDNARRTAMYQTLVAESTKARAALVAQFPSAQCTHVWIKTSAFCNGLTVDQVHGIAALSSVHKIDVPFTVRLHSTLSRDGRKAVLPVQKKAAADANISSDDPPSSSSSRVVEWGVATIGAPDVWHHTTGEGIVVGSIDTGANANHEAIKHNFRRVKGWFNPYNTTTDIGGDDLPMDSHGHGTHTIGTMVGSHGIGVAPGAQWIACLGLNGDVGSQLALVQCAQFVMCPSRQDGSHSECKLGADVVNNSWGDDGVGAYNDWFQDIVAIWQYVGITPVFSAGNSGPNCATTGNPARYDNVLAVGAVGSYANDPTQLAFFSAKGPVATGYPSSSSNAAKAGGWRGKPDVVAPGFFTVSANARDDAGYMALAGTSMASPHVAGVVALLKSKQRDLTYADIYRLITSTADRAVLQPEPAAWTFKNGSVLGPGAVNCGDVLDSAWPNNRYGYGRVNVAAMFREDGSLKCGEGNDNGDASLSPPHSLVTSVHGSPNPSLMSLSLRILSSRYGNAHDMEHRANDMLGVTQKILRHLKESSIGYDPKLAVQRFESLNQDFITHAMLHRKAALLTLLLRLSLDTDTTTLYVPPLPVTAIGHPTIKTVRTDPTSSPEHPHPPRSPHADPSMPQQPSISTTWHDKHMQQDTYRAAVRTHDTGAAMDIPENVLLQEVLYAFQGIDSKYTFFNPSTDRFEVARHVGVSLPMRDLIRKLTEVGWLFNRVQQFLGRAMDGGVVTQSFHHALKAELSDFYRLLAVLSAQVDVDAAKFPLPDAMPELTLKRLIVWTQDPLDRLRVMAALVDR</sequence>
<dbReference type="AlphaFoldDB" id="A0A397C5J3"/>
<dbReference type="PRINTS" id="PR00723">
    <property type="entry name" value="SUBTILISIN"/>
</dbReference>
<dbReference type="Proteomes" id="UP000286510">
    <property type="component" value="Unassembled WGS sequence"/>
</dbReference>
<evidence type="ECO:0000256" key="6">
    <source>
        <dbReference type="ARBA" id="ARBA00023529"/>
    </source>
</evidence>
<evidence type="ECO:0000256" key="9">
    <source>
        <dbReference type="PROSITE-ProRule" id="PRU01240"/>
    </source>
</evidence>
<dbReference type="GO" id="GO:0004252">
    <property type="term" value="F:serine-type endopeptidase activity"/>
    <property type="evidence" value="ECO:0007669"/>
    <property type="project" value="UniProtKB-UniRule"/>
</dbReference>
<dbReference type="EMBL" id="QUTD01011821">
    <property type="protein sequence ID" value="RHY39198.1"/>
    <property type="molecule type" value="Genomic_DNA"/>
</dbReference>
<evidence type="ECO:0000313" key="16">
    <source>
        <dbReference type="Proteomes" id="UP000266643"/>
    </source>
</evidence>
<evidence type="ECO:0000259" key="12">
    <source>
        <dbReference type="Pfam" id="PF00082"/>
    </source>
</evidence>
<dbReference type="SUPFAM" id="SSF52743">
    <property type="entry name" value="Subtilisin-like"/>
    <property type="match status" value="1"/>
</dbReference>
<evidence type="ECO:0000256" key="8">
    <source>
        <dbReference type="PIRSR" id="PIRSR615500-1"/>
    </source>
</evidence>
<dbReference type="Proteomes" id="UP000266643">
    <property type="component" value="Unassembled WGS sequence"/>
</dbReference>